<dbReference type="NCBIfam" id="TIGR02592">
    <property type="entry name" value="cas_Cas5h"/>
    <property type="match status" value="1"/>
</dbReference>
<gene>
    <name evidence="2" type="ORF">MMKA1_10610</name>
</gene>
<dbReference type="InterPro" id="IPR013422">
    <property type="entry name" value="CRISPR-assoc_prot_Cas5_N"/>
</dbReference>
<dbReference type="InterPro" id="IPR021124">
    <property type="entry name" value="CRISPR-assoc_prot_Cas5"/>
</dbReference>
<dbReference type="Gene3D" id="3.30.70.2660">
    <property type="match status" value="1"/>
</dbReference>
<evidence type="ECO:0000313" key="3">
    <source>
        <dbReference type="Proteomes" id="UP000264208"/>
    </source>
</evidence>
<dbReference type="KEGG" id="mmak:MMKA1_10610"/>
<dbReference type="AlphaFoldDB" id="A0A2Z5PHA6"/>
<accession>A0A2Z5PHA6</accession>
<name>A0A2Z5PHA6_METMI</name>
<evidence type="ECO:0000313" key="2">
    <source>
        <dbReference type="EMBL" id="BAP61178.1"/>
    </source>
</evidence>
<dbReference type="NCBIfam" id="TIGR02593">
    <property type="entry name" value="CRISPR_cas5"/>
    <property type="match status" value="1"/>
</dbReference>
<dbReference type="GO" id="GO:0051607">
    <property type="term" value="P:defense response to virus"/>
    <property type="evidence" value="ECO:0007669"/>
    <property type="project" value="UniProtKB-KW"/>
</dbReference>
<dbReference type="EMBL" id="AP011526">
    <property type="protein sequence ID" value="BAP61178.1"/>
    <property type="molecule type" value="Genomic_DNA"/>
</dbReference>
<dbReference type="GO" id="GO:0043571">
    <property type="term" value="P:maintenance of CRISPR repeat elements"/>
    <property type="evidence" value="ECO:0007669"/>
    <property type="project" value="InterPro"/>
</dbReference>
<dbReference type="RefSeq" id="WP_394297444.1">
    <property type="nucleotide sequence ID" value="NZ_AP011526.1"/>
</dbReference>
<protein>
    <submittedName>
        <fullName evidence="2">CRISPR-associated protein Cas5</fullName>
    </submittedName>
</protein>
<sequence length="241" mass="27988">MLKLEKALVFDIWSEYAHFKKYYTTTSPLTYAIPSKTSIYGIIGSIIGLDKNSYLNYFQEGACKIGLQILNPVKKTRISINLIDTKKANLMSKIRSRTQIRTEFLKDAKYRVYIRHTDNNVYDELKKNLENHTSTYTVSLGLSECLANFNYLGEFPLECVFNNKEWVNVSSAVRIDGENIKKEDIDFTKNGEYFSDKVAIEMKPNREVTDYGTIVYERNGNLLRVKPSDYYRINQTNIVLF</sequence>
<reference evidence="2 3" key="1">
    <citation type="submission" date="2009-06" db="EMBL/GenBank/DDBJ databases">
        <title>Molecular Evidence for Microbiologically Influenced Corrosion from genome of Methanogen.</title>
        <authorList>
            <person name="Ito N."/>
            <person name="Tsurumaru H."/>
            <person name="Shimizu A."/>
            <person name="Harada T."/>
            <person name="Hosoyama A."/>
            <person name="Horikawa H."/>
            <person name="Wakai S."/>
            <person name="Sasaki K."/>
            <person name="Nishijima K."/>
            <person name="Ataku H."/>
            <person name="Yamazaki J."/>
            <person name="Mise M."/>
            <person name="Yamazaki S."/>
            <person name="Tanikawa S."/>
            <person name="Harayama S."/>
            <person name="Fujita N."/>
        </authorList>
    </citation>
    <scope>NUCLEOTIDE SEQUENCE [LARGE SCALE GENOMIC DNA]</scope>
    <source>
        <strain evidence="3">KA1 ( NBRC 102054)</strain>
    </source>
</reference>
<dbReference type="GeneID" id="41279472"/>
<dbReference type="Proteomes" id="UP000264208">
    <property type="component" value="Chromosome"/>
</dbReference>
<dbReference type="InterPro" id="IPR013421">
    <property type="entry name" value="CRISPR-assoc_prot_Cas5_HALMA"/>
</dbReference>
<keyword evidence="1" id="KW-0051">Antiviral defense</keyword>
<proteinExistence type="predicted"/>
<organism evidence="2 3">
    <name type="scientific">Methanococcus maripaludis KA1</name>
    <dbReference type="NCBI Taxonomy" id="637914"/>
    <lineage>
        <taxon>Archaea</taxon>
        <taxon>Methanobacteriati</taxon>
        <taxon>Methanobacteriota</taxon>
        <taxon>Methanomada group</taxon>
        <taxon>Methanococci</taxon>
        <taxon>Methanococcales</taxon>
        <taxon>Methanococcaceae</taxon>
        <taxon>Methanococcus</taxon>
    </lineage>
</organism>
<dbReference type="Pfam" id="PF09704">
    <property type="entry name" value="Cas_Cas5d"/>
    <property type="match status" value="1"/>
</dbReference>
<evidence type="ECO:0000256" key="1">
    <source>
        <dbReference type="ARBA" id="ARBA00023118"/>
    </source>
</evidence>